<feature type="domain" description="CAAX prenyl protease 2/Lysostaphin resistance protein A-like" evidence="2">
    <location>
        <begin position="134"/>
        <end position="237"/>
    </location>
</feature>
<dbReference type="Proteomes" id="UP000008466">
    <property type="component" value="Chromosome"/>
</dbReference>
<name>F0RTY4_SPHGB</name>
<evidence type="ECO:0000259" key="2">
    <source>
        <dbReference type="Pfam" id="PF02517"/>
    </source>
</evidence>
<dbReference type="eggNOG" id="COG1266">
    <property type="taxonomic scope" value="Bacteria"/>
</dbReference>
<organism evidence="3 4">
    <name type="scientific">Sphaerochaeta globosa (strain ATCC BAA-1886 / DSM 22777 / Buddy)</name>
    <name type="common">Spirochaeta sp. (strain Buddy)</name>
    <dbReference type="NCBI Taxonomy" id="158189"/>
    <lineage>
        <taxon>Bacteria</taxon>
        <taxon>Pseudomonadati</taxon>
        <taxon>Spirochaetota</taxon>
        <taxon>Spirochaetia</taxon>
        <taxon>Spirochaetales</taxon>
        <taxon>Sphaerochaetaceae</taxon>
        <taxon>Sphaerochaeta</taxon>
    </lineage>
</organism>
<feature type="transmembrane region" description="Helical" evidence="1">
    <location>
        <begin position="169"/>
        <end position="189"/>
    </location>
</feature>
<evidence type="ECO:0000256" key="1">
    <source>
        <dbReference type="SAM" id="Phobius"/>
    </source>
</evidence>
<feature type="transmembrane region" description="Helical" evidence="1">
    <location>
        <begin position="50"/>
        <end position="71"/>
    </location>
</feature>
<dbReference type="EMBL" id="CP002541">
    <property type="protein sequence ID" value="ADY14062.1"/>
    <property type="molecule type" value="Genomic_DNA"/>
</dbReference>
<sequence>MQKAMKKLSENDQPFRTYETKPIEFALAMVLSLLSWLLLGPFFARILQSLGIPYLTANAPFVAMAMGFLLAKQLLLKQPLLALVTDHPRFRTALFVRAFLLYFVSATLFLVVDLLLHPHYYQPLTHSGGTFFMLLPLVLMFTPLQTSIEELVFRMLPVRVINKNQLRQPMLRQLGTCLISSVLFAAPHLGNREVAIASSRTVVILYYALFGFVVTSLCMKHQGFEIALAVHAANNLFVALVCNSPASSLPSLPLLQTTRPIGTIYDLLQLCTSLALVALLGRKRKES</sequence>
<keyword evidence="1" id="KW-0812">Transmembrane</keyword>
<dbReference type="GO" id="GO:0080120">
    <property type="term" value="P:CAAX-box protein maturation"/>
    <property type="evidence" value="ECO:0007669"/>
    <property type="project" value="UniProtKB-ARBA"/>
</dbReference>
<evidence type="ECO:0000313" key="3">
    <source>
        <dbReference type="EMBL" id="ADY14062.1"/>
    </source>
</evidence>
<reference evidence="4" key="1">
    <citation type="submission" date="2011-02" db="EMBL/GenBank/DDBJ databases">
        <title>Complete sequence of Spirochaeta sp. Buddy.</title>
        <authorList>
            <person name="Lucas S."/>
            <person name="Copeland A."/>
            <person name="Lapidus A."/>
            <person name="Cheng J.-F."/>
            <person name="Goodwin L."/>
            <person name="Pitluck S."/>
            <person name="Zeytun A."/>
            <person name="Detter J.C."/>
            <person name="Han C."/>
            <person name="Tapia R."/>
            <person name="Land M."/>
            <person name="Hauser L."/>
            <person name="Kyrpides N."/>
            <person name="Ivanova N."/>
            <person name="Mikhailova N."/>
            <person name="Pagani I."/>
            <person name="Ritalahti K.M."/>
            <person name="Loeffler F.E."/>
            <person name="Woyke T."/>
        </authorList>
    </citation>
    <scope>NUCLEOTIDE SEQUENCE [LARGE SCALE GENOMIC DNA]</scope>
    <source>
        <strain evidence="4">ATCC BAA-1886 / DSM 22777 / Buddy</strain>
    </source>
</reference>
<feature type="transmembrane region" description="Helical" evidence="1">
    <location>
        <begin position="92"/>
        <end position="116"/>
    </location>
</feature>
<keyword evidence="4" id="KW-1185">Reference proteome</keyword>
<dbReference type="InterPro" id="IPR003675">
    <property type="entry name" value="Rce1/LyrA-like_dom"/>
</dbReference>
<dbReference type="KEGG" id="sbu:SpiBuddy_2243"/>
<feature type="transmembrane region" description="Helical" evidence="1">
    <location>
        <begin position="128"/>
        <end position="148"/>
    </location>
</feature>
<dbReference type="GO" id="GO:0004175">
    <property type="term" value="F:endopeptidase activity"/>
    <property type="evidence" value="ECO:0007669"/>
    <property type="project" value="UniProtKB-ARBA"/>
</dbReference>
<accession>F0RTY4</accession>
<dbReference type="HOGENOM" id="CLU_052492_2_0_12"/>
<keyword evidence="1" id="KW-0472">Membrane</keyword>
<proteinExistence type="predicted"/>
<dbReference type="OrthoDB" id="370834at2"/>
<evidence type="ECO:0000313" key="4">
    <source>
        <dbReference type="Proteomes" id="UP000008466"/>
    </source>
</evidence>
<dbReference type="AlphaFoldDB" id="F0RTY4"/>
<dbReference type="STRING" id="158189.SpiBuddy_2243"/>
<dbReference type="RefSeq" id="WP_013607911.1">
    <property type="nucleotide sequence ID" value="NC_015152.1"/>
</dbReference>
<feature type="transmembrane region" description="Helical" evidence="1">
    <location>
        <begin position="25"/>
        <end position="44"/>
    </location>
</feature>
<keyword evidence="1" id="KW-1133">Transmembrane helix</keyword>
<dbReference type="Pfam" id="PF02517">
    <property type="entry name" value="Rce1-like"/>
    <property type="match status" value="1"/>
</dbReference>
<gene>
    <name evidence="3" type="ordered locus">SpiBuddy_2243</name>
</gene>
<feature type="transmembrane region" description="Helical" evidence="1">
    <location>
        <begin position="201"/>
        <end position="219"/>
    </location>
</feature>
<protein>
    <submittedName>
        <fullName evidence="3">Abortive infection protein</fullName>
    </submittedName>
</protein>